<dbReference type="GO" id="GO:0016020">
    <property type="term" value="C:membrane"/>
    <property type="evidence" value="ECO:0007669"/>
    <property type="project" value="InterPro"/>
</dbReference>
<evidence type="ECO:0000313" key="5">
    <source>
        <dbReference type="Proteomes" id="UP000002222"/>
    </source>
</evidence>
<dbReference type="Pfam" id="PF08376">
    <property type="entry name" value="NIT"/>
    <property type="match status" value="1"/>
</dbReference>
<dbReference type="OrthoDB" id="2489132at2"/>
<dbReference type="STRING" id="525898.Sdel_0377"/>
<dbReference type="KEGG" id="sdl:Sdel_0377"/>
<dbReference type="InterPro" id="IPR004089">
    <property type="entry name" value="MCPsignal_dom"/>
</dbReference>
<dbReference type="Gene3D" id="1.10.287.950">
    <property type="entry name" value="Methyl-accepting chemotaxis protein"/>
    <property type="match status" value="1"/>
</dbReference>
<evidence type="ECO:0000313" key="4">
    <source>
        <dbReference type="EMBL" id="ACZ11414.1"/>
    </source>
</evidence>
<evidence type="ECO:0000259" key="3">
    <source>
        <dbReference type="PROSITE" id="PS50111"/>
    </source>
</evidence>
<reference evidence="4 5" key="2">
    <citation type="journal article" date="2010" name="Stand. Genomic Sci.">
        <title>Complete genome sequence of Sulfurospirillum deleyianum type strain (5175).</title>
        <authorList>
            <person name="Sikorski J."/>
            <person name="Lapidus A."/>
            <person name="Copeland A."/>
            <person name="Glavina Del Rio T."/>
            <person name="Nolan M."/>
            <person name="Lucas S."/>
            <person name="Chen F."/>
            <person name="Tice H."/>
            <person name="Cheng J.F."/>
            <person name="Saunders E."/>
            <person name="Bruce D."/>
            <person name="Goodwin L."/>
            <person name="Pitluck S."/>
            <person name="Ovchinnikova G."/>
            <person name="Pati A."/>
            <person name="Ivanova N."/>
            <person name="Mavromatis K."/>
            <person name="Chen A."/>
            <person name="Palaniappan K."/>
            <person name="Chain P."/>
            <person name="Land M."/>
            <person name="Hauser L."/>
            <person name="Chang Y.J."/>
            <person name="Jeffries C.D."/>
            <person name="Brettin T."/>
            <person name="Detter J.C."/>
            <person name="Han C."/>
            <person name="Rohde M."/>
            <person name="Lang E."/>
            <person name="Spring S."/>
            <person name="Goker M."/>
            <person name="Bristow J."/>
            <person name="Eisen J.A."/>
            <person name="Markowitz V."/>
            <person name="Hugenholtz P."/>
            <person name="Kyrpides N.C."/>
            <person name="Klenk H.P."/>
        </authorList>
    </citation>
    <scope>NUCLEOTIDE SEQUENCE [LARGE SCALE GENOMIC DNA]</scope>
    <source>
        <strain evidence="5">ATCC 51133 / DSM 6946 / 5175</strain>
    </source>
</reference>
<evidence type="ECO:0000256" key="1">
    <source>
        <dbReference type="ARBA" id="ARBA00023224"/>
    </source>
</evidence>
<dbReference type="RefSeq" id="WP_012856180.1">
    <property type="nucleotide sequence ID" value="NC_013512.1"/>
</dbReference>
<dbReference type="PANTHER" id="PTHR32089">
    <property type="entry name" value="METHYL-ACCEPTING CHEMOTAXIS PROTEIN MCPB"/>
    <property type="match status" value="1"/>
</dbReference>
<dbReference type="SUPFAM" id="SSF58104">
    <property type="entry name" value="Methyl-accepting chemotaxis protein (MCP) signaling domain"/>
    <property type="match status" value="1"/>
</dbReference>
<dbReference type="SMART" id="SM00283">
    <property type="entry name" value="MA"/>
    <property type="match status" value="1"/>
</dbReference>
<gene>
    <name evidence="4" type="ordered locus">Sdel_0377</name>
</gene>
<feature type="domain" description="Methyl-accepting transducer" evidence="3">
    <location>
        <begin position="388"/>
        <end position="645"/>
    </location>
</feature>
<dbReference type="InterPro" id="IPR013587">
    <property type="entry name" value="Nitrate/nitrite_sensing"/>
</dbReference>
<keyword evidence="5" id="KW-1185">Reference proteome</keyword>
<protein>
    <submittedName>
        <fullName evidence="4">Nitrate and nitrite sensing domain protein</fullName>
    </submittedName>
</protein>
<organism evidence="4 5">
    <name type="scientific">Sulfurospirillum deleyianum (strain ATCC 51133 / DSM 6946 / 5175)</name>
    <dbReference type="NCBI Taxonomy" id="525898"/>
    <lineage>
        <taxon>Bacteria</taxon>
        <taxon>Pseudomonadati</taxon>
        <taxon>Campylobacterota</taxon>
        <taxon>Epsilonproteobacteria</taxon>
        <taxon>Campylobacterales</taxon>
        <taxon>Sulfurospirillaceae</taxon>
        <taxon>Sulfurospirillum</taxon>
    </lineage>
</organism>
<dbReference type="EMBL" id="CP001816">
    <property type="protein sequence ID" value="ACZ11414.1"/>
    <property type="molecule type" value="Genomic_DNA"/>
</dbReference>
<dbReference type="eggNOG" id="COG0840">
    <property type="taxonomic scope" value="Bacteria"/>
</dbReference>
<sequence length="661" mass="73520">MRRTIKFQLGLVCCVVVLFALVLGFKTLMEGREKLRNVDDLQAMVTLSSSISLLVHESQKERGASAGFIGSKGQKFSDKVPPQRKLTDKEHQRYKTALQSIALERYPQTLKDKIATIESFLQKLPSIRSRVDALSISVAEEVEYYTLLNQHLLDIVASTAVLSGEPEIVKQLSAYANFLKSKERSGIERAVLSNTFAADKFAPNMFVKLITLISEQTSYIDAFFSTASPKSIAFYNQTMQSPIVQEVEKMRNVAIEKATTGSFGVDATHWFDTITKKINLLKEVDDALANENLETLQSLEKATKKQMMIESSGLIIVTFLILVLLYTTIKDILQAITLSGQKLSHVSSTLDLTYPLLLKSDNEISDTMQEAQKLIHNFKDSIAKAFETSNDSVKASSSLSDVASNLANNITEQNRFIHGIQEEMRLLLEKEHEMQNMSFKTLDDLEQTKAVLETFVTSMSRVVEMISIGAQKQHELGSKANSLAQQATDIKNVLAIIGDIADQTNLLALNAAIEAARAGEHGRGFAVVADEVRKLAERTQTSLSDISTTTNVIVQTIHEVTGETEHISQSFYQLSKETNTLIEQSQHTSQTLSNTIHISNEQSTKHTDVEKTVELFMKHINEVTTLSEKNNTLGETVKEISANLSSKAESANVELKRFRIE</sequence>
<dbReference type="PANTHER" id="PTHR32089:SF112">
    <property type="entry name" value="LYSOZYME-LIKE PROTEIN-RELATED"/>
    <property type="match status" value="1"/>
</dbReference>
<dbReference type="Proteomes" id="UP000002222">
    <property type="component" value="Chromosome"/>
</dbReference>
<accession>D1AZE7</accession>
<dbReference type="Pfam" id="PF00015">
    <property type="entry name" value="MCPsignal"/>
    <property type="match status" value="1"/>
</dbReference>
<evidence type="ECO:0000256" key="2">
    <source>
        <dbReference type="PROSITE-ProRule" id="PRU00284"/>
    </source>
</evidence>
<proteinExistence type="predicted"/>
<dbReference type="HOGENOM" id="CLU_000445_107_27_7"/>
<name>D1AZE7_SULD5</name>
<dbReference type="GO" id="GO:0007165">
    <property type="term" value="P:signal transduction"/>
    <property type="evidence" value="ECO:0007669"/>
    <property type="project" value="UniProtKB-KW"/>
</dbReference>
<keyword evidence="1 2" id="KW-0807">Transducer</keyword>
<dbReference type="PROSITE" id="PS50111">
    <property type="entry name" value="CHEMOTAXIS_TRANSDUC_2"/>
    <property type="match status" value="1"/>
</dbReference>
<reference evidence="5" key="1">
    <citation type="submission" date="2009-11" db="EMBL/GenBank/DDBJ databases">
        <title>The complete genome of Sulfurospirillum deleyianum DSM 6946.</title>
        <authorList>
            <consortium name="US DOE Joint Genome Institute (JGI-PGF)"/>
            <person name="Lucas S."/>
            <person name="Copeland A."/>
            <person name="Lapidus A."/>
            <person name="Glavina del Rio T."/>
            <person name="Dalin E."/>
            <person name="Tice H."/>
            <person name="Bruce D."/>
            <person name="Goodwin L."/>
            <person name="Pitluck S."/>
            <person name="Kyrpides N."/>
            <person name="Mavromatis K."/>
            <person name="Ivanova N."/>
            <person name="Ovchinnikova G."/>
            <person name="Munk A.C."/>
            <person name="Lu M."/>
            <person name="Brettin T."/>
            <person name="Detter J.C."/>
            <person name="Han C."/>
            <person name="Tapia R."/>
            <person name="Larimer F."/>
            <person name="Land M."/>
            <person name="Hauser L."/>
            <person name="Markowitz V."/>
            <person name="Cheng J.F."/>
            <person name="Hugenholtz P."/>
            <person name="Woyke T."/>
            <person name="Wu D."/>
            <person name="Aumann P."/>
            <person name="Schneider S."/>
            <person name="Lang E."/>
            <person name="Spring S."/>
            <person name="Klenk H.P."/>
            <person name="Eisen J.A."/>
        </authorList>
    </citation>
    <scope>NUCLEOTIDE SEQUENCE [LARGE SCALE GENOMIC DNA]</scope>
    <source>
        <strain evidence="5">ATCC 51133 / DSM 6946 / 5175</strain>
    </source>
</reference>
<dbReference type="AlphaFoldDB" id="D1AZE7"/>